<feature type="transmembrane region" description="Helical" evidence="8">
    <location>
        <begin position="68"/>
        <end position="92"/>
    </location>
</feature>
<feature type="compositionally biased region" description="Basic and acidic residues" evidence="7">
    <location>
        <begin position="269"/>
        <end position="291"/>
    </location>
</feature>
<evidence type="ECO:0000256" key="1">
    <source>
        <dbReference type="ARBA" id="ARBA00004141"/>
    </source>
</evidence>
<dbReference type="InterPro" id="IPR038770">
    <property type="entry name" value="Na+/solute_symporter_sf"/>
</dbReference>
<keyword evidence="5 8" id="KW-1133">Transmembrane helix</keyword>
<keyword evidence="6 8" id="KW-0472">Membrane</keyword>
<evidence type="ECO:0000256" key="2">
    <source>
        <dbReference type="ARBA" id="ARBA00006528"/>
    </source>
</evidence>
<evidence type="ECO:0000256" key="6">
    <source>
        <dbReference type="ARBA" id="ARBA00023136"/>
    </source>
</evidence>
<protein>
    <submittedName>
        <fullName evidence="10">Solute carrier family 10 member 6-like</fullName>
    </submittedName>
</protein>
<evidence type="ECO:0000313" key="9">
    <source>
        <dbReference type="Proteomes" id="UP000694941"/>
    </source>
</evidence>
<feature type="transmembrane region" description="Helical" evidence="8">
    <location>
        <begin position="170"/>
        <end position="191"/>
    </location>
</feature>
<evidence type="ECO:0000256" key="8">
    <source>
        <dbReference type="SAM" id="Phobius"/>
    </source>
</evidence>
<feature type="transmembrane region" description="Helical" evidence="8">
    <location>
        <begin position="12"/>
        <end position="32"/>
    </location>
</feature>
<feature type="transmembrane region" description="Helical" evidence="8">
    <location>
        <begin position="38"/>
        <end position="61"/>
    </location>
</feature>
<dbReference type="GeneID" id="106460694"/>
<dbReference type="InterPro" id="IPR002657">
    <property type="entry name" value="BilAc:Na_symport/Acr3"/>
</dbReference>
<feature type="transmembrane region" description="Helical" evidence="8">
    <location>
        <begin position="138"/>
        <end position="158"/>
    </location>
</feature>
<comment type="subcellular location">
    <subcellularLocation>
        <location evidence="1">Membrane</location>
        <topology evidence="1">Multi-pass membrane protein</topology>
    </subcellularLocation>
</comment>
<dbReference type="Proteomes" id="UP000694941">
    <property type="component" value="Unplaced"/>
</dbReference>
<dbReference type="PANTHER" id="PTHR10361">
    <property type="entry name" value="SODIUM-BILE ACID COTRANSPORTER"/>
    <property type="match status" value="1"/>
</dbReference>
<gene>
    <name evidence="10" type="primary">LOC106460694</name>
</gene>
<evidence type="ECO:0000256" key="5">
    <source>
        <dbReference type="ARBA" id="ARBA00022989"/>
    </source>
</evidence>
<proteinExistence type="inferred from homology"/>
<keyword evidence="9" id="KW-1185">Reference proteome</keyword>
<evidence type="ECO:0000256" key="4">
    <source>
        <dbReference type="ARBA" id="ARBA00022847"/>
    </source>
</evidence>
<dbReference type="RefSeq" id="XP_013775881.1">
    <property type="nucleotide sequence ID" value="XM_013920427.2"/>
</dbReference>
<dbReference type="Gene3D" id="1.20.1530.20">
    <property type="match status" value="1"/>
</dbReference>
<keyword evidence="4" id="KW-0813">Transport</keyword>
<keyword evidence="3 8" id="KW-0812">Transmembrane</keyword>
<sequence length="311" mass="34338">IWGHLKKPVGLVIGMASQFFLIPLLAFSLIKICGLNSLYATGMMILSCCPGGSTSNVITYFCDGDVSLSVAMTTWSTIIALGMMPFNLWVYGHGIDTGEVSVPYWKLALSLVMITLPLAIGMIVKAKLPKVAPYFTKIGSYSGFAVILVVQIMEVFIFPDIFKNVPFTLYIAEVIMPSAGIILGIVFGWIFHQPWPLSRTIGIESGFQNVGTALTVISLSFPFEVQKEILLFPALYGFCMLSVGFIMVLIFKTYKRLFRKKPSSVTDEPLDKSQQSEEITEMKDNDLKGVDNPEFVCDPELQDDKTSPASH</sequence>
<evidence type="ECO:0000256" key="3">
    <source>
        <dbReference type="ARBA" id="ARBA00022692"/>
    </source>
</evidence>
<feature type="transmembrane region" description="Helical" evidence="8">
    <location>
        <begin position="104"/>
        <end position="126"/>
    </location>
</feature>
<dbReference type="PANTHER" id="PTHR10361:SF28">
    <property type="entry name" value="P3 PROTEIN-RELATED"/>
    <property type="match status" value="1"/>
</dbReference>
<feature type="region of interest" description="Disordered" evidence="7">
    <location>
        <begin position="264"/>
        <end position="311"/>
    </location>
</feature>
<feature type="transmembrane region" description="Helical" evidence="8">
    <location>
        <begin position="229"/>
        <end position="251"/>
    </location>
</feature>
<feature type="non-terminal residue" evidence="10">
    <location>
        <position position="1"/>
    </location>
</feature>
<evidence type="ECO:0000256" key="7">
    <source>
        <dbReference type="SAM" id="MobiDB-lite"/>
    </source>
</evidence>
<name>A0ABM1B6N9_LIMPO</name>
<organism evidence="9 10">
    <name type="scientific">Limulus polyphemus</name>
    <name type="common">Atlantic horseshoe crab</name>
    <dbReference type="NCBI Taxonomy" id="6850"/>
    <lineage>
        <taxon>Eukaryota</taxon>
        <taxon>Metazoa</taxon>
        <taxon>Ecdysozoa</taxon>
        <taxon>Arthropoda</taxon>
        <taxon>Chelicerata</taxon>
        <taxon>Merostomata</taxon>
        <taxon>Xiphosura</taxon>
        <taxon>Limulidae</taxon>
        <taxon>Limulus</taxon>
    </lineage>
</organism>
<reference evidence="10" key="1">
    <citation type="submission" date="2025-08" db="UniProtKB">
        <authorList>
            <consortium name="RefSeq"/>
        </authorList>
    </citation>
    <scope>IDENTIFICATION</scope>
    <source>
        <tissue evidence="10">Muscle</tissue>
    </source>
</reference>
<dbReference type="Pfam" id="PF01758">
    <property type="entry name" value="SBF"/>
    <property type="match status" value="1"/>
</dbReference>
<evidence type="ECO:0000313" key="10">
    <source>
        <dbReference type="RefSeq" id="XP_013775881.1"/>
    </source>
</evidence>
<keyword evidence="4" id="KW-0769">Symport</keyword>
<feature type="compositionally biased region" description="Basic and acidic residues" evidence="7">
    <location>
        <begin position="302"/>
        <end position="311"/>
    </location>
</feature>
<accession>A0ABM1B6N9</accession>
<comment type="similarity">
    <text evidence="2">Belongs to the bile acid:sodium symporter (BASS) (TC 2.A.28) family.</text>
</comment>
<dbReference type="InterPro" id="IPR004710">
    <property type="entry name" value="Bilac:Na_transpt"/>
</dbReference>